<dbReference type="PANTHER" id="PTHR48090:SF3">
    <property type="entry name" value="UNDECAPRENYL-PHOSPHATE 4-DEOXY-4-FORMAMIDO-L-ARABINOSE TRANSFERASE"/>
    <property type="match status" value="1"/>
</dbReference>
<dbReference type="Proteomes" id="UP000199032">
    <property type="component" value="Unassembled WGS sequence"/>
</dbReference>
<dbReference type="CDD" id="cd04187">
    <property type="entry name" value="DPM1_like_bac"/>
    <property type="match status" value="1"/>
</dbReference>
<dbReference type="PANTHER" id="PTHR48090">
    <property type="entry name" value="UNDECAPRENYL-PHOSPHATE 4-DEOXY-4-FORMAMIDO-L-ARABINOSE TRANSFERASE-RELATED"/>
    <property type="match status" value="1"/>
</dbReference>
<evidence type="ECO:0000259" key="8">
    <source>
        <dbReference type="Pfam" id="PF00535"/>
    </source>
</evidence>
<dbReference type="Pfam" id="PF00535">
    <property type="entry name" value="Glycos_transf_2"/>
    <property type="match status" value="1"/>
</dbReference>
<dbReference type="EMBL" id="CZQA01000001">
    <property type="protein sequence ID" value="CUS33545.1"/>
    <property type="molecule type" value="Genomic_DNA"/>
</dbReference>
<keyword evidence="7" id="KW-0472">Membrane</keyword>
<name>A0A0S4L9U2_9BACT</name>
<organism evidence="9 10">
    <name type="scientific">Candidatus Nitrospira nitrosa</name>
    <dbReference type="NCBI Taxonomy" id="1742972"/>
    <lineage>
        <taxon>Bacteria</taxon>
        <taxon>Pseudomonadati</taxon>
        <taxon>Nitrospirota</taxon>
        <taxon>Nitrospiria</taxon>
        <taxon>Nitrospirales</taxon>
        <taxon>Nitrospiraceae</taxon>
        <taxon>Nitrospira</taxon>
    </lineage>
</organism>
<dbReference type="AlphaFoldDB" id="A0A0S4L9U2"/>
<keyword evidence="4" id="KW-0812">Transmembrane</keyword>
<protein>
    <submittedName>
        <fullName evidence="9">Glycosyl transferase, family 2</fullName>
        <ecNumber evidence="9">2.4.1.-</ecNumber>
    </submittedName>
</protein>
<dbReference type="EC" id="2.4.1.-" evidence="9"/>
<proteinExistence type="predicted"/>
<dbReference type="InterPro" id="IPR029044">
    <property type="entry name" value="Nucleotide-diphossugar_trans"/>
</dbReference>
<dbReference type="RefSeq" id="WP_090745085.1">
    <property type="nucleotide sequence ID" value="NZ_CZQA01000001.1"/>
</dbReference>
<dbReference type="OrthoDB" id="9810303at2"/>
<sequence length="269" mass="31128">MTSPSPWASVIIPIKDERENLSPLITSLLKVMDSYEPSHSRPFEIIFVDDGSSDGSSEELDRLAAQHQQVRVFHFDRNYGKTCALEAGFLQSSGELIIQIDGDLQQDSEDILKLLPHTTTHDVVCGWRQQRQDGLVKKFSSLIANRFRNYFTHDGVHDTGCPLKVFRRQVLERIRLFEGMHRFFPALALMYGFTVTEVPVRHYPRIHGVSKYGMGNRLFKSLYDLIAVRWMQNRVIQYKFRNQQPNPTRLKTLLQEQTMSISLQAPHDH</sequence>
<dbReference type="GO" id="GO:0099621">
    <property type="term" value="F:undecaprenyl-phosphate 4-deoxy-4-formamido-L-arabinose transferase activity"/>
    <property type="evidence" value="ECO:0007669"/>
    <property type="project" value="TreeGrafter"/>
</dbReference>
<evidence type="ECO:0000313" key="10">
    <source>
        <dbReference type="Proteomes" id="UP000199032"/>
    </source>
</evidence>
<accession>A0A0S4L9U2</accession>
<reference evidence="9 10" key="1">
    <citation type="submission" date="2015-10" db="EMBL/GenBank/DDBJ databases">
        <authorList>
            <person name="Gilbert D.G."/>
        </authorList>
    </citation>
    <scope>NUCLEOTIDE SEQUENCE [LARGE SCALE GENOMIC DNA]</scope>
    <source>
        <strain evidence="9">COMA1</strain>
    </source>
</reference>
<dbReference type="SUPFAM" id="SSF53448">
    <property type="entry name" value="Nucleotide-diphospho-sugar transferases"/>
    <property type="match status" value="1"/>
</dbReference>
<evidence type="ECO:0000256" key="5">
    <source>
        <dbReference type="ARBA" id="ARBA00022985"/>
    </source>
</evidence>
<keyword evidence="6" id="KW-1133">Transmembrane helix</keyword>
<dbReference type="GO" id="GO:0009103">
    <property type="term" value="P:lipopolysaccharide biosynthetic process"/>
    <property type="evidence" value="ECO:0007669"/>
    <property type="project" value="UniProtKB-KW"/>
</dbReference>
<dbReference type="Gene3D" id="3.90.550.10">
    <property type="entry name" value="Spore Coat Polysaccharide Biosynthesis Protein SpsA, Chain A"/>
    <property type="match status" value="1"/>
</dbReference>
<evidence type="ECO:0000256" key="7">
    <source>
        <dbReference type="ARBA" id="ARBA00023136"/>
    </source>
</evidence>
<evidence type="ECO:0000313" key="9">
    <source>
        <dbReference type="EMBL" id="CUS33545.1"/>
    </source>
</evidence>
<keyword evidence="3 9" id="KW-0808">Transferase</keyword>
<dbReference type="STRING" id="1742972.COMA1_11212"/>
<dbReference type="GO" id="GO:0005886">
    <property type="term" value="C:plasma membrane"/>
    <property type="evidence" value="ECO:0007669"/>
    <property type="project" value="TreeGrafter"/>
</dbReference>
<evidence type="ECO:0000256" key="3">
    <source>
        <dbReference type="ARBA" id="ARBA00022679"/>
    </source>
</evidence>
<keyword evidence="10" id="KW-1185">Reference proteome</keyword>
<evidence type="ECO:0000256" key="6">
    <source>
        <dbReference type="ARBA" id="ARBA00022989"/>
    </source>
</evidence>
<keyword evidence="5" id="KW-0448">Lipopolysaccharide biosynthesis</keyword>
<keyword evidence="1" id="KW-1003">Cell membrane</keyword>
<feature type="domain" description="Glycosyltransferase 2-like" evidence="8">
    <location>
        <begin position="9"/>
        <end position="174"/>
    </location>
</feature>
<evidence type="ECO:0000256" key="2">
    <source>
        <dbReference type="ARBA" id="ARBA00022676"/>
    </source>
</evidence>
<dbReference type="InterPro" id="IPR050256">
    <property type="entry name" value="Glycosyltransferase_2"/>
</dbReference>
<gene>
    <name evidence="9" type="ORF">COMA1_11212</name>
</gene>
<keyword evidence="2 9" id="KW-0328">Glycosyltransferase</keyword>
<evidence type="ECO:0000256" key="4">
    <source>
        <dbReference type="ARBA" id="ARBA00022692"/>
    </source>
</evidence>
<dbReference type="InterPro" id="IPR001173">
    <property type="entry name" value="Glyco_trans_2-like"/>
</dbReference>
<evidence type="ECO:0000256" key="1">
    <source>
        <dbReference type="ARBA" id="ARBA00022475"/>
    </source>
</evidence>